<feature type="compositionally biased region" description="Basic and acidic residues" evidence="1">
    <location>
        <begin position="239"/>
        <end position="262"/>
    </location>
</feature>
<keyword evidence="4" id="KW-1185">Reference proteome</keyword>
<dbReference type="Pfam" id="PF13919">
    <property type="entry name" value="ASXH"/>
    <property type="match status" value="1"/>
</dbReference>
<feature type="region of interest" description="Disordered" evidence="1">
    <location>
        <begin position="1"/>
        <end position="109"/>
    </location>
</feature>
<proteinExistence type="predicted"/>
<dbReference type="InterPro" id="IPR028020">
    <property type="entry name" value="ASX_DEUBAD_dom"/>
</dbReference>
<feature type="domain" description="ASX DEUBAD" evidence="2">
    <location>
        <begin position="114"/>
        <end position="236"/>
    </location>
</feature>
<evidence type="ECO:0000259" key="2">
    <source>
        <dbReference type="Pfam" id="PF13919"/>
    </source>
</evidence>
<feature type="region of interest" description="Disordered" evidence="1">
    <location>
        <begin position="234"/>
        <end position="324"/>
    </location>
</feature>
<evidence type="ECO:0000313" key="4">
    <source>
        <dbReference type="Proteomes" id="UP001303889"/>
    </source>
</evidence>
<feature type="compositionally biased region" description="Polar residues" evidence="1">
    <location>
        <begin position="297"/>
        <end position="310"/>
    </location>
</feature>
<reference evidence="3" key="1">
    <citation type="journal article" date="2023" name="Mol. Phylogenet. Evol.">
        <title>Genome-scale phylogeny and comparative genomics of the fungal order Sordariales.</title>
        <authorList>
            <person name="Hensen N."/>
            <person name="Bonometti L."/>
            <person name="Westerberg I."/>
            <person name="Brannstrom I.O."/>
            <person name="Guillou S."/>
            <person name="Cros-Aarteil S."/>
            <person name="Calhoun S."/>
            <person name="Haridas S."/>
            <person name="Kuo A."/>
            <person name="Mondo S."/>
            <person name="Pangilinan J."/>
            <person name="Riley R."/>
            <person name="LaButti K."/>
            <person name="Andreopoulos B."/>
            <person name="Lipzen A."/>
            <person name="Chen C."/>
            <person name="Yan M."/>
            <person name="Daum C."/>
            <person name="Ng V."/>
            <person name="Clum A."/>
            <person name="Steindorff A."/>
            <person name="Ohm R.A."/>
            <person name="Martin F."/>
            <person name="Silar P."/>
            <person name="Natvig D.O."/>
            <person name="Lalanne C."/>
            <person name="Gautier V."/>
            <person name="Ament-Velasquez S.L."/>
            <person name="Kruys A."/>
            <person name="Hutchinson M.I."/>
            <person name="Powell A.J."/>
            <person name="Barry K."/>
            <person name="Miller A.N."/>
            <person name="Grigoriev I.V."/>
            <person name="Debuchy R."/>
            <person name="Gladieux P."/>
            <person name="Hiltunen Thoren M."/>
            <person name="Johannesson H."/>
        </authorList>
    </citation>
    <scope>NUCLEOTIDE SEQUENCE</scope>
    <source>
        <strain evidence="3">CBS 103.79</strain>
    </source>
</reference>
<dbReference type="EMBL" id="MU855359">
    <property type="protein sequence ID" value="KAK3905424.1"/>
    <property type="molecule type" value="Genomic_DNA"/>
</dbReference>
<comment type="caution">
    <text evidence="3">The sequence shown here is derived from an EMBL/GenBank/DDBJ whole genome shotgun (WGS) entry which is preliminary data.</text>
</comment>
<dbReference type="AlphaFoldDB" id="A0AAN6MR87"/>
<evidence type="ECO:0000256" key="1">
    <source>
        <dbReference type="SAM" id="MobiDB-lite"/>
    </source>
</evidence>
<evidence type="ECO:0000313" key="3">
    <source>
        <dbReference type="EMBL" id="KAK3905424.1"/>
    </source>
</evidence>
<accession>A0AAN6MR87</accession>
<dbReference type="Proteomes" id="UP001303889">
    <property type="component" value="Unassembled WGS sequence"/>
</dbReference>
<name>A0AAN6MR87_9PEZI</name>
<reference evidence="3" key="2">
    <citation type="submission" date="2023-05" db="EMBL/GenBank/DDBJ databases">
        <authorList>
            <consortium name="Lawrence Berkeley National Laboratory"/>
            <person name="Steindorff A."/>
            <person name="Hensen N."/>
            <person name="Bonometti L."/>
            <person name="Westerberg I."/>
            <person name="Brannstrom I.O."/>
            <person name="Guillou S."/>
            <person name="Cros-Aarteil S."/>
            <person name="Calhoun S."/>
            <person name="Haridas S."/>
            <person name="Kuo A."/>
            <person name="Mondo S."/>
            <person name="Pangilinan J."/>
            <person name="Riley R."/>
            <person name="Labutti K."/>
            <person name="Andreopoulos B."/>
            <person name="Lipzen A."/>
            <person name="Chen C."/>
            <person name="Yanf M."/>
            <person name="Daum C."/>
            <person name="Ng V."/>
            <person name="Clum A."/>
            <person name="Ohm R."/>
            <person name="Martin F."/>
            <person name="Silar P."/>
            <person name="Natvig D."/>
            <person name="Lalanne C."/>
            <person name="Gautier V."/>
            <person name="Ament-Velasquez S.L."/>
            <person name="Kruys A."/>
            <person name="Hutchinson M.I."/>
            <person name="Powell A.J."/>
            <person name="Barry K."/>
            <person name="Miller A.N."/>
            <person name="Grigoriev I.V."/>
            <person name="Debuchy R."/>
            <person name="Gladieux P."/>
            <person name="Thoren M.H."/>
            <person name="Johannesson H."/>
        </authorList>
    </citation>
    <scope>NUCLEOTIDE SEQUENCE</scope>
    <source>
        <strain evidence="3">CBS 103.79</strain>
    </source>
</reference>
<gene>
    <name evidence="3" type="ORF">C8A05DRAFT_41642</name>
</gene>
<organism evidence="3 4">
    <name type="scientific">Staphylotrichum tortipilum</name>
    <dbReference type="NCBI Taxonomy" id="2831512"/>
    <lineage>
        <taxon>Eukaryota</taxon>
        <taxon>Fungi</taxon>
        <taxon>Dikarya</taxon>
        <taxon>Ascomycota</taxon>
        <taxon>Pezizomycotina</taxon>
        <taxon>Sordariomycetes</taxon>
        <taxon>Sordariomycetidae</taxon>
        <taxon>Sordariales</taxon>
        <taxon>Chaetomiaceae</taxon>
        <taxon>Staphylotrichum</taxon>
    </lineage>
</organism>
<protein>
    <recommendedName>
        <fullName evidence="2">ASX DEUBAD domain-containing protein</fullName>
    </recommendedName>
</protein>
<feature type="compositionally biased region" description="Basic residues" evidence="1">
    <location>
        <begin position="91"/>
        <end position="109"/>
    </location>
</feature>
<sequence>MASHLAGGFPSSPLSSPPPSPSESVINVVIESPAKPKAEPEASTAASPTQKATVEAVEVAARPSPSSQSGDGEITVSVPHESDDGVQSSGQKRKASVSRKPPQPKKARRIVLATKRSDRKWEAPFVYTDTKSPLAHANLRVCLSLSSPVDEEKQEVLAKFPDNTHILDAGTPNACPNPVSLRNDDNFRYDCARYCENIELGRHDEEWLNQAWTAHEKHKRGDFDQFLRDQFEGNWDTKLPSKDEAGESESKKLDTGESKQVETETAESSQLDAKELSGKRKPHSQPDLETAALPTGSPRTSQLDSGQVPQDQEAATPIAVIRSD</sequence>